<dbReference type="RefSeq" id="WP_012694243.1">
    <property type="nucleotide sequence ID" value="NC_012526.1"/>
</dbReference>
<gene>
    <name evidence="1" type="ordered locus">Deide_20970</name>
</gene>
<dbReference type="AlphaFoldDB" id="C1CYU2"/>
<keyword evidence="2" id="KW-1185">Reference proteome</keyword>
<dbReference type="OrthoDB" id="4868247at2"/>
<sequence>MKRLTAARRLSLAVAAQLALAFGLLVPGTVDRLNGQEITLETRLADPRDVLRGQYMTLEYPISRVAADPDVKAPGVAYVPLVERAGLWTGDRATSRRPTSGIFLRGRVQAVVDGQALLTYGLERFYLSETAAQEQVQASGELRARVLVGASGRSRLLGLSRGGVAIR</sequence>
<dbReference type="PaxDb" id="546414-Deide_20970"/>
<reference evidence="1 2" key="1">
    <citation type="journal article" date="2009" name="PLoS Genet.">
        <title>Alliance of proteomics and genomics to unravel the specificities of Sahara bacterium Deinococcus deserti.</title>
        <authorList>
            <person name="de Groot A."/>
            <person name="Dulermo R."/>
            <person name="Ortet P."/>
            <person name="Blanchard L."/>
            <person name="Guerin P."/>
            <person name="Fernandez B."/>
            <person name="Vacherie B."/>
            <person name="Dossat C."/>
            <person name="Jolivet E."/>
            <person name="Siguier P."/>
            <person name="Chandler M."/>
            <person name="Barakat M."/>
            <person name="Dedieu A."/>
            <person name="Barbe V."/>
            <person name="Heulin T."/>
            <person name="Sommer S."/>
            <person name="Achouak W."/>
            <person name="Armengaud J."/>
        </authorList>
    </citation>
    <scope>NUCLEOTIDE SEQUENCE [LARGE SCALE GENOMIC DNA]</scope>
    <source>
        <strain evidence="2">DSM 17065 / CIP 109153 / LMG 22923 / VCD115</strain>
    </source>
</reference>
<dbReference type="EMBL" id="CP001114">
    <property type="protein sequence ID" value="ACO47122.1"/>
    <property type="molecule type" value="Genomic_DNA"/>
</dbReference>
<dbReference type="KEGG" id="ddr:Deide_20970"/>
<proteinExistence type="predicted"/>
<organism evidence="1 2">
    <name type="scientific">Deinococcus deserti (strain DSM 17065 / CIP 109153 / LMG 22923 / VCD115)</name>
    <dbReference type="NCBI Taxonomy" id="546414"/>
    <lineage>
        <taxon>Bacteria</taxon>
        <taxon>Thermotogati</taxon>
        <taxon>Deinococcota</taxon>
        <taxon>Deinococci</taxon>
        <taxon>Deinococcales</taxon>
        <taxon>Deinococcaceae</taxon>
        <taxon>Deinococcus</taxon>
    </lineage>
</organism>
<dbReference type="STRING" id="546414.Deide_20970"/>
<name>C1CYU2_DEIDV</name>
<accession>C1CYU2</accession>
<evidence type="ECO:0000313" key="2">
    <source>
        <dbReference type="Proteomes" id="UP000002208"/>
    </source>
</evidence>
<dbReference type="eggNOG" id="COG4929">
    <property type="taxonomic scope" value="Bacteria"/>
</dbReference>
<dbReference type="HOGENOM" id="CLU_1591805_0_0_0"/>
<dbReference type="Proteomes" id="UP000002208">
    <property type="component" value="Chromosome"/>
</dbReference>
<dbReference type="InterPro" id="IPR025833">
    <property type="entry name" value="GDYXXLXY"/>
</dbReference>
<evidence type="ECO:0000313" key="1">
    <source>
        <dbReference type="EMBL" id="ACO47122.1"/>
    </source>
</evidence>
<evidence type="ECO:0008006" key="3">
    <source>
        <dbReference type="Google" id="ProtNLM"/>
    </source>
</evidence>
<protein>
    <recommendedName>
        <fullName evidence="3">GDYXXLXY domain-containing protein</fullName>
    </recommendedName>
</protein>
<dbReference type="Pfam" id="PF14345">
    <property type="entry name" value="GDYXXLXY"/>
    <property type="match status" value="1"/>
</dbReference>